<reference evidence="2 3" key="2">
    <citation type="journal article" date="2018" name="Hortic Res">
        <title>Improved Brassica rapa reference genome by single-molecule sequencing and chromosome conformation capture technologies.</title>
        <authorList>
            <person name="Zhang L."/>
            <person name="Cai X."/>
            <person name="Wu J."/>
            <person name="Liu M."/>
            <person name="Grob S."/>
            <person name="Cheng F."/>
            <person name="Liang J."/>
            <person name="Cai C."/>
            <person name="Liu Z."/>
            <person name="Liu B."/>
            <person name="Wang F."/>
            <person name="Li S."/>
            <person name="Liu F."/>
            <person name="Li X."/>
            <person name="Cheng L."/>
            <person name="Yang W."/>
            <person name="Li M.H."/>
            <person name="Grossniklaus U."/>
            <person name="Zheng H."/>
            <person name="Wang X."/>
        </authorList>
    </citation>
    <scope>NUCLEOTIDE SEQUENCE [LARGE SCALE GENOMIC DNA]</scope>
    <source>
        <strain evidence="2 3">cv. Chiifu-401-42</strain>
    </source>
</reference>
<evidence type="ECO:0000256" key="1">
    <source>
        <dbReference type="SAM" id="MobiDB-lite"/>
    </source>
</evidence>
<dbReference type="InParanoid" id="M4D9D7"/>
<name>M4D9D7_BRACM</name>
<feature type="region of interest" description="Disordered" evidence="1">
    <location>
        <begin position="31"/>
        <end position="54"/>
    </location>
</feature>
<dbReference type="Proteomes" id="UP000011750">
    <property type="component" value="Chromosome A03"/>
</dbReference>
<sequence length="54" mass="5689">MSWTMQVEATMSFPVTVDEISLLLQVLQSGSVRGSGRNGCTHIPRGGSGGCRHG</sequence>
<dbReference type="HOGENOM" id="CLU_3053193_0_0_1"/>
<proteinExistence type="predicted"/>
<reference evidence="2" key="3">
    <citation type="submission" date="2023-03" db="UniProtKB">
        <authorList>
            <consortium name="EnsemblPlants"/>
        </authorList>
    </citation>
    <scope>IDENTIFICATION</scope>
    <source>
        <strain evidence="2">cv. Chiifu-401-42</strain>
    </source>
</reference>
<dbReference type="OMA" id="CTHIPRG"/>
<reference evidence="2 3" key="1">
    <citation type="journal article" date="2011" name="Nat. Genet.">
        <title>The genome of the mesopolyploid crop species Brassica rapa.</title>
        <authorList>
            <consortium name="Brassica rapa Genome Sequencing Project Consortium"/>
            <person name="Wang X."/>
            <person name="Wang H."/>
            <person name="Wang J."/>
            <person name="Sun R."/>
            <person name="Wu J."/>
            <person name="Liu S."/>
            <person name="Bai Y."/>
            <person name="Mun J.H."/>
            <person name="Bancroft I."/>
            <person name="Cheng F."/>
            <person name="Huang S."/>
            <person name="Li X."/>
            <person name="Hua W."/>
            <person name="Wang J."/>
            <person name="Wang X."/>
            <person name="Freeling M."/>
            <person name="Pires J.C."/>
            <person name="Paterson A.H."/>
            <person name="Chalhoub B."/>
            <person name="Wang B."/>
            <person name="Hayward A."/>
            <person name="Sharpe A.G."/>
            <person name="Park B.S."/>
            <person name="Weisshaar B."/>
            <person name="Liu B."/>
            <person name="Li B."/>
            <person name="Liu B."/>
            <person name="Tong C."/>
            <person name="Song C."/>
            <person name="Duran C."/>
            <person name="Peng C."/>
            <person name="Geng C."/>
            <person name="Koh C."/>
            <person name="Lin C."/>
            <person name="Edwards D."/>
            <person name="Mu D."/>
            <person name="Shen D."/>
            <person name="Soumpourou E."/>
            <person name="Li F."/>
            <person name="Fraser F."/>
            <person name="Conant G."/>
            <person name="Lassalle G."/>
            <person name="King G.J."/>
            <person name="Bonnema G."/>
            <person name="Tang H."/>
            <person name="Wang H."/>
            <person name="Belcram H."/>
            <person name="Zhou H."/>
            <person name="Hirakawa H."/>
            <person name="Abe H."/>
            <person name="Guo H."/>
            <person name="Wang H."/>
            <person name="Jin H."/>
            <person name="Parkin I.A."/>
            <person name="Batley J."/>
            <person name="Kim J.S."/>
            <person name="Just J."/>
            <person name="Li J."/>
            <person name="Xu J."/>
            <person name="Deng J."/>
            <person name="Kim J.A."/>
            <person name="Li J."/>
            <person name="Yu J."/>
            <person name="Meng J."/>
            <person name="Wang J."/>
            <person name="Min J."/>
            <person name="Poulain J."/>
            <person name="Wang J."/>
            <person name="Hatakeyama K."/>
            <person name="Wu K."/>
            <person name="Wang L."/>
            <person name="Fang L."/>
            <person name="Trick M."/>
            <person name="Links M.G."/>
            <person name="Zhao M."/>
            <person name="Jin M."/>
            <person name="Ramchiary N."/>
            <person name="Drou N."/>
            <person name="Berkman P.J."/>
            <person name="Cai Q."/>
            <person name="Huang Q."/>
            <person name="Li R."/>
            <person name="Tabata S."/>
            <person name="Cheng S."/>
            <person name="Zhang S."/>
            <person name="Zhang S."/>
            <person name="Huang S."/>
            <person name="Sato S."/>
            <person name="Sun S."/>
            <person name="Kwon S.J."/>
            <person name="Choi S.R."/>
            <person name="Lee T.H."/>
            <person name="Fan W."/>
            <person name="Zhao X."/>
            <person name="Tan X."/>
            <person name="Xu X."/>
            <person name="Wang Y."/>
            <person name="Qiu Y."/>
            <person name="Yin Y."/>
            <person name="Li Y."/>
            <person name="Du Y."/>
            <person name="Liao Y."/>
            <person name="Lim Y."/>
            <person name="Narusaka Y."/>
            <person name="Wang Y."/>
            <person name="Wang Z."/>
            <person name="Li Z."/>
            <person name="Wang Z."/>
            <person name="Xiong Z."/>
            <person name="Zhang Z."/>
        </authorList>
    </citation>
    <scope>NUCLEOTIDE SEQUENCE [LARGE SCALE GENOMIC DNA]</scope>
    <source>
        <strain evidence="2 3">cv. Chiifu-401-42</strain>
    </source>
</reference>
<protein>
    <submittedName>
        <fullName evidence="2">Uncharacterized protein</fullName>
    </submittedName>
</protein>
<dbReference type="Gramene" id="Bra013097.1">
    <property type="protein sequence ID" value="Bra013097.1-P"/>
    <property type="gene ID" value="Bra013097"/>
</dbReference>
<evidence type="ECO:0000313" key="3">
    <source>
        <dbReference type="Proteomes" id="UP000011750"/>
    </source>
</evidence>
<organism evidence="2 3">
    <name type="scientific">Brassica campestris</name>
    <name type="common">Field mustard</name>
    <dbReference type="NCBI Taxonomy" id="3711"/>
    <lineage>
        <taxon>Eukaryota</taxon>
        <taxon>Viridiplantae</taxon>
        <taxon>Streptophyta</taxon>
        <taxon>Embryophyta</taxon>
        <taxon>Tracheophyta</taxon>
        <taxon>Spermatophyta</taxon>
        <taxon>Magnoliopsida</taxon>
        <taxon>eudicotyledons</taxon>
        <taxon>Gunneridae</taxon>
        <taxon>Pentapetalae</taxon>
        <taxon>rosids</taxon>
        <taxon>malvids</taxon>
        <taxon>Brassicales</taxon>
        <taxon>Brassicaceae</taxon>
        <taxon>Brassiceae</taxon>
        <taxon>Brassica</taxon>
    </lineage>
</organism>
<dbReference type="AlphaFoldDB" id="M4D9D7"/>
<evidence type="ECO:0000313" key="2">
    <source>
        <dbReference type="EnsemblPlants" id="Bra013097.1-P"/>
    </source>
</evidence>
<accession>M4D9D7</accession>
<dbReference type="EnsemblPlants" id="Bra013097.1">
    <property type="protein sequence ID" value="Bra013097.1-P"/>
    <property type="gene ID" value="Bra013097"/>
</dbReference>
<keyword evidence="3" id="KW-1185">Reference proteome</keyword>